<feature type="domain" description="PPIase FKBP-type" evidence="5">
    <location>
        <begin position="111"/>
        <end position="208"/>
    </location>
</feature>
<comment type="similarity">
    <text evidence="4">Belongs to the FKBP-type PPIase family.</text>
</comment>
<dbReference type="Pfam" id="PF00254">
    <property type="entry name" value="FKBP_C"/>
    <property type="match status" value="1"/>
</dbReference>
<evidence type="ECO:0000313" key="6">
    <source>
        <dbReference type="EMBL" id="WMW78564.1"/>
    </source>
</evidence>
<keyword evidence="2 3" id="KW-0697">Rotamase</keyword>
<dbReference type="PROSITE" id="PS51257">
    <property type="entry name" value="PROKAR_LIPOPROTEIN"/>
    <property type="match status" value="1"/>
</dbReference>
<dbReference type="Proteomes" id="UP001180481">
    <property type="component" value="Chromosome"/>
</dbReference>
<dbReference type="PROSITE" id="PS50059">
    <property type="entry name" value="FKBP_PPIASE"/>
    <property type="match status" value="1"/>
</dbReference>
<accession>A0ABY9RD30</accession>
<evidence type="ECO:0000256" key="1">
    <source>
        <dbReference type="ARBA" id="ARBA00000971"/>
    </source>
</evidence>
<dbReference type="InterPro" id="IPR046357">
    <property type="entry name" value="PPIase_dom_sf"/>
</dbReference>
<comment type="catalytic activity">
    <reaction evidence="1 3 4">
        <text>[protein]-peptidylproline (omega=180) = [protein]-peptidylproline (omega=0)</text>
        <dbReference type="Rhea" id="RHEA:16237"/>
        <dbReference type="Rhea" id="RHEA-COMP:10747"/>
        <dbReference type="Rhea" id="RHEA-COMP:10748"/>
        <dbReference type="ChEBI" id="CHEBI:83833"/>
        <dbReference type="ChEBI" id="CHEBI:83834"/>
        <dbReference type="EC" id="5.2.1.8"/>
    </reaction>
</comment>
<dbReference type="EMBL" id="CP133721">
    <property type="protein sequence ID" value="WMW78564.1"/>
    <property type="molecule type" value="Genomic_DNA"/>
</dbReference>
<dbReference type="RefSeq" id="WP_309532861.1">
    <property type="nucleotide sequence ID" value="NZ_CP133721.1"/>
</dbReference>
<evidence type="ECO:0000256" key="4">
    <source>
        <dbReference type="RuleBase" id="RU003915"/>
    </source>
</evidence>
<evidence type="ECO:0000256" key="2">
    <source>
        <dbReference type="ARBA" id="ARBA00023110"/>
    </source>
</evidence>
<keyword evidence="7" id="KW-1185">Reference proteome</keyword>
<dbReference type="Gene3D" id="3.10.50.40">
    <property type="match status" value="1"/>
</dbReference>
<dbReference type="InterPro" id="IPR018247">
    <property type="entry name" value="EF_Hand_1_Ca_BS"/>
</dbReference>
<evidence type="ECO:0000256" key="3">
    <source>
        <dbReference type="PROSITE-ProRule" id="PRU00277"/>
    </source>
</evidence>
<keyword evidence="3 4" id="KW-0413">Isomerase</keyword>
<organism evidence="6 7">
    <name type="scientific">Flavobacterium nakdongensis</name>
    <dbReference type="NCBI Taxonomy" id="3073563"/>
    <lineage>
        <taxon>Bacteria</taxon>
        <taxon>Pseudomonadati</taxon>
        <taxon>Bacteroidota</taxon>
        <taxon>Flavobacteriia</taxon>
        <taxon>Flavobacteriales</taxon>
        <taxon>Flavobacteriaceae</taxon>
        <taxon>Flavobacterium</taxon>
    </lineage>
</organism>
<gene>
    <name evidence="6" type="ORF">RF683_03745</name>
</gene>
<name>A0ABY9RD30_9FLAO</name>
<dbReference type="SUPFAM" id="SSF54534">
    <property type="entry name" value="FKBP-like"/>
    <property type="match status" value="1"/>
</dbReference>
<dbReference type="GO" id="GO:0016853">
    <property type="term" value="F:isomerase activity"/>
    <property type="evidence" value="ECO:0007669"/>
    <property type="project" value="UniProtKB-KW"/>
</dbReference>
<dbReference type="PROSITE" id="PS00018">
    <property type="entry name" value="EF_HAND_1"/>
    <property type="match status" value="1"/>
</dbReference>
<reference evidence="6" key="1">
    <citation type="submission" date="2023-09" db="EMBL/GenBank/DDBJ databases">
        <title>Flavobacterium sp. 20NA77.7 isolated from freshwater.</title>
        <authorList>
            <person name="Le V."/>
            <person name="Ko S.-R."/>
            <person name="Ahn C.-Y."/>
            <person name="Oh H.-M."/>
        </authorList>
    </citation>
    <scope>NUCLEOTIDE SEQUENCE</scope>
    <source>
        <strain evidence="6">20NA77.7</strain>
    </source>
</reference>
<sequence length="297" mass="33437">MKLNYKFLALVPLLFLLVGCPKDDSTTIEIRPFAEVYAEDLAEIETFMQTHTMSVDADYNVTVTEITATNPGTPIKDRTDLQFKTITQNDINYKLYYIKLREGVGENPTRLDSVYSSYKGFKSDLTVFDAASNPVWFQLGDVIQGWQEIFPEFKTGTYVANGDGTVTYNNFGAGIVFIPSALAYYSSSIGNIGTYTPLIFSFKLMRQRYKDHDGDKIYSKDEYGSVPTNVSTALDTDGDGLPDYKDYDDDNDGKLTKKELWDANSDVDTKGYFIFANIKDCNNAFLGPKRHLTTNCQ</sequence>
<evidence type="ECO:0000313" key="7">
    <source>
        <dbReference type="Proteomes" id="UP001180481"/>
    </source>
</evidence>
<protein>
    <recommendedName>
        <fullName evidence="4">Peptidyl-prolyl cis-trans isomerase</fullName>
        <ecNumber evidence="4">5.2.1.8</ecNumber>
    </recommendedName>
</protein>
<proteinExistence type="inferred from homology"/>
<dbReference type="EC" id="5.2.1.8" evidence="4"/>
<evidence type="ECO:0000259" key="5">
    <source>
        <dbReference type="PROSITE" id="PS50059"/>
    </source>
</evidence>
<dbReference type="InterPro" id="IPR001179">
    <property type="entry name" value="PPIase_FKBP_dom"/>
</dbReference>